<name>A0A382NS00_9ZZZZ</name>
<proteinExistence type="predicted"/>
<feature type="non-terminal residue" evidence="1">
    <location>
        <position position="1"/>
    </location>
</feature>
<gene>
    <name evidence="1" type="ORF">METZ01_LOCUS316001</name>
</gene>
<dbReference type="EMBL" id="UINC01101931">
    <property type="protein sequence ID" value="SVC63147.1"/>
    <property type="molecule type" value="Genomic_DNA"/>
</dbReference>
<protein>
    <submittedName>
        <fullName evidence="1">Uncharacterized protein</fullName>
    </submittedName>
</protein>
<evidence type="ECO:0000313" key="1">
    <source>
        <dbReference type="EMBL" id="SVC63147.1"/>
    </source>
</evidence>
<sequence>TPSIDDATIDPTAPTDGLKLYAKTPGIGKTGLFYVNSSNVRDEILSKNRSLLLSMIF</sequence>
<reference evidence="1" key="1">
    <citation type="submission" date="2018-05" db="EMBL/GenBank/DDBJ databases">
        <authorList>
            <person name="Lanie J.A."/>
            <person name="Ng W.-L."/>
            <person name="Kazmierczak K.M."/>
            <person name="Andrzejewski T.M."/>
            <person name="Davidsen T.M."/>
            <person name="Wayne K.J."/>
            <person name="Tettelin H."/>
            <person name="Glass J.I."/>
            <person name="Rusch D."/>
            <person name="Podicherti R."/>
            <person name="Tsui H.-C.T."/>
            <person name="Winkler M.E."/>
        </authorList>
    </citation>
    <scope>NUCLEOTIDE SEQUENCE</scope>
</reference>
<dbReference type="AlphaFoldDB" id="A0A382NS00"/>
<organism evidence="1">
    <name type="scientific">marine metagenome</name>
    <dbReference type="NCBI Taxonomy" id="408172"/>
    <lineage>
        <taxon>unclassified sequences</taxon>
        <taxon>metagenomes</taxon>
        <taxon>ecological metagenomes</taxon>
    </lineage>
</organism>
<accession>A0A382NS00</accession>